<evidence type="ECO:0000256" key="6">
    <source>
        <dbReference type="ARBA" id="ARBA00034777"/>
    </source>
</evidence>
<evidence type="ECO:0000313" key="9">
    <source>
        <dbReference type="Proteomes" id="UP001212152"/>
    </source>
</evidence>
<keyword evidence="4" id="KW-0206">Cytoskeleton</keyword>
<gene>
    <name evidence="8" type="ORF">HDU87_001202</name>
</gene>
<dbReference type="InterPro" id="IPR029214">
    <property type="entry name" value="CFAP144"/>
</dbReference>
<feature type="compositionally biased region" description="Pro residues" evidence="7">
    <location>
        <begin position="1"/>
        <end position="13"/>
    </location>
</feature>
<dbReference type="GO" id="GO:0005929">
    <property type="term" value="C:cilium"/>
    <property type="evidence" value="ECO:0007669"/>
    <property type="project" value="UniProtKB-SubCell"/>
</dbReference>
<reference evidence="8" key="1">
    <citation type="submission" date="2020-05" db="EMBL/GenBank/DDBJ databases">
        <title>Phylogenomic resolution of chytrid fungi.</title>
        <authorList>
            <person name="Stajich J.E."/>
            <person name="Amses K."/>
            <person name="Simmons R."/>
            <person name="Seto K."/>
            <person name="Myers J."/>
            <person name="Bonds A."/>
            <person name="Quandt C.A."/>
            <person name="Barry K."/>
            <person name="Liu P."/>
            <person name="Grigoriev I."/>
            <person name="Longcore J.E."/>
            <person name="James T.Y."/>
        </authorList>
    </citation>
    <scope>NUCLEOTIDE SEQUENCE</scope>
    <source>
        <strain evidence="8">JEL0379</strain>
    </source>
</reference>
<dbReference type="Proteomes" id="UP001212152">
    <property type="component" value="Unassembled WGS sequence"/>
</dbReference>
<dbReference type="AlphaFoldDB" id="A0AAD5TC39"/>
<evidence type="ECO:0000256" key="7">
    <source>
        <dbReference type="SAM" id="MobiDB-lite"/>
    </source>
</evidence>
<comment type="caution">
    <text evidence="8">The sequence shown here is derived from an EMBL/GenBank/DDBJ whole genome shotgun (WGS) entry which is preliminary data.</text>
</comment>
<accession>A0AAD5TC39</accession>
<feature type="region of interest" description="Disordered" evidence="7">
    <location>
        <begin position="179"/>
        <end position="206"/>
    </location>
</feature>
<organism evidence="8 9">
    <name type="scientific">Geranomyces variabilis</name>
    <dbReference type="NCBI Taxonomy" id="109894"/>
    <lineage>
        <taxon>Eukaryota</taxon>
        <taxon>Fungi</taxon>
        <taxon>Fungi incertae sedis</taxon>
        <taxon>Chytridiomycota</taxon>
        <taxon>Chytridiomycota incertae sedis</taxon>
        <taxon>Chytridiomycetes</taxon>
        <taxon>Spizellomycetales</taxon>
        <taxon>Powellomycetaceae</taxon>
        <taxon>Geranomyces</taxon>
    </lineage>
</organism>
<evidence type="ECO:0000256" key="2">
    <source>
        <dbReference type="ARBA" id="ARBA00004245"/>
    </source>
</evidence>
<evidence type="ECO:0000256" key="3">
    <source>
        <dbReference type="ARBA" id="ARBA00022490"/>
    </source>
</evidence>
<sequence>MRSRNIPPPPPPHSSSSAGPRHNQFTSYMAATGHPTAPFTSFVDKMFQETMHKLDAKRQRDAAALATLQCAAASAKAAPARAPPVAPAAEGKCGPAFVVTPAIWREAIVTEKPNNIGSTKDRRRAQVEDPEYMRYSTRHSLPPRAKFNSPITASQQYGWDSRPLMPKASPFAFRPRHGTEITQIYGPGTSVYDPRARIGFGARAPR</sequence>
<dbReference type="GO" id="GO:0005856">
    <property type="term" value="C:cytoskeleton"/>
    <property type="evidence" value="ECO:0007669"/>
    <property type="project" value="UniProtKB-SubCell"/>
</dbReference>
<evidence type="ECO:0000256" key="5">
    <source>
        <dbReference type="ARBA" id="ARBA00023273"/>
    </source>
</evidence>
<feature type="region of interest" description="Disordered" evidence="7">
    <location>
        <begin position="1"/>
        <end position="24"/>
    </location>
</feature>
<evidence type="ECO:0000313" key="8">
    <source>
        <dbReference type="EMBL" id="KAJ3168365.1"/>
    </source>
</evidence>
<keyword evidence="9" id="KW-1185">Reference proteome</keyword>
<dbReference type="Pfam" id="PF14886">
    <property type="entry name" value="FAM183"/>
    <property type="match status" value="1"/>
</dbReference>
<keyword evidence="3" id="KW-0963">Cytoplasm</keyword>
<dbReference type="EMBL" id="JADGJQ010000123">
    <property type="protein sequence ID" value="KAJ3168365.1"/>
    <property type="molecule type" value="Genomic_DNA"/>
</dbReference>
<evidence type="ECO:0000256" key="4">
    <source>
        <dbReference type="ARBA" id="ARBA00023212"/>
    </source>
</evidence>
<evidence type="ECO:0000256" key="1">
    <source>
        <dbReference type="ARBA" id="ARBA00004138"/>
    </source>
</evidence>
<name>A0AAD5TC39_9FUNG</name>
<comment type="similarity">
    <text evidence="6">Belongs to the CFAP144 family.</text>
</comment>
<comment type="subcellular location">
    <subcellularLocation>
        <location evidence="1">Cell projection</location>
        <location evidence="1">Cilium</location>
    </subcellularLocation>
    <subcellularLocation>
        <location evidence="2">Cytoplasm</location>
        <location evidence="2">Cytoskeleton</location>
    </subcellularLocation>
</comment>
<protein>
    <submittedName>
        <fullName evidence="8">Uncharacterized protein</fullName>
    </submittedName>
</protein>
<proteinExistence type="inferred from homology"/>
<keyword evidence="5" id="KW-0966">Cell projection</keyword>